<feature type="domain" description="Response regulatory" evidence="7">
    <location>
        <begin position="6"/>
        <end position="119"/>
    </location>
</feature>
<evidence type="ECO:0000256" key="1">
    <source>
        <dbReference type="ARBA" id="ARBA00022553"/>
    </source>
</evidence>
<dbReference type="OrthoDB" id="8874570at2"/>
<dbReference type="InterPro" id="IPR039420">
    <property type="entry name" value="WalR-like"/>
</dbReference>
<organism evidence="8 9">
    <name type="scientific">Aliikangiella marina</name>
    <dbReference type="NCBI Taxonomy" id="1712262"/>
    <lineage>
        <taxon>Bacteria</taxon>
        <taxon>Pseudomonadati</taxon>
        <taxon>Pseudomonadota</taxon>
        <taxon>Gammaproteobacteria</taxon>
        <taxon>Oceanospirillales</taxon>
        <taxon>Pleioneaceae</taxon>
        <taxon>Aliikangiella</taxon>
    </lineage>
</organism>
<keyword evidence="9" id="KW-1185">Reference proteome</keyword>
<sequence>MTNKKSILIVDDSPSEIRIIMEVLKSDYAVVATTNGEEALTKIEENKPDLVLLDVNMEPMDGYEVCEKIRETDEELPVIFISSNNSTEEILKGFQVGGFDYLVKPIDPVILPKKIITLLEQRDKHESVVEEKQLTSQMAMDALRNAGELGTIIDFMKKAVTINTSNELANLLLEATDSMQLNCTILIENSLSSVSVSKAQSVNPLETELMQRARNANDRLLDCGRRVFAHFESVVILVKNMPDDASLRGRLLDHILIMAECAHGLNMKCEQEAIAVDQRTTRIRESLREALGTIKEIQDFQTTHKESSQSIMDKLLIDVEEQFFTMGLTEEQENMLMDLLTARSKESLEHFEKGLEVDEQMRNIAKNLSQIAKL</sequence>
<dbReference type="RefSeq" id="WP_142942702.1">
    <property type="nucleotide sequence ID" value="NZ_VIKR01000003.1"/>
</dbReference>
<dbReference type="GO" id="GO:0006355">
    <property type="term" value="P:regulation of DNA-templated transcription"/>
    <property type="evidence" value="ECO:0007669"/>
    <property type="project" value="TreeGrafter"/>
</dbReference>
<evidence type="ECO:0000256" key="5">
    <source>
        <dbReference type="ARBA" id="ARBA00023163"/>
    </source>
</evidence>
<keyword evidence="3" id="KW-0805">Transcription regulation</keyword>
<dbReference type="PROSITE" id="PS50110">
    <property type="entry name" value="RESPONSE_REGULATORY"/>
    <property type="match status" value="1"/>
</dbReference>
<accession>A0A545T9V7</accession>
<keyword evidence="4" id="KW-0238">DNA-binding</keyword>
<keyword evidence="2" id="KW-0902">Two-component regulatory system</keyword>
<dbReference type="GO" id="GO:0032993">
    <property type="term" value="C:protein-DNA complex"/>
    <property type="evidence" value="ECO:0007669"/>
    <property type="project" value="TreeGrafter"/>
</dbReference>
<dbReference type="GO" id="GO:0000976">
    <property type="term" value="F:transcription cis-regulatory region binding"/>
    <property type="evidence" value="ECO:0007669"/>
    <property type="project" value="TreeGrafter"/>
</dbReference>
<dbReference type="SMART" id="SM00448">
    <property type="entry name" value="REC"/>
    <property type="match status" value="1"/>
</dbReference>
<dbReference type="AlphaFoldDB" id="A0A545T9V7"/>
<name>A0A545T9V7_9GAMM</name>
<dbReference type="Proteomes" id="UP000317839">
    <property type="component" value="Unassembled WGS sequence"/>
</dbReference>
<gene>
    <name evidence="8" type="ORF">FLL45_14135</name>
</gene>
<keyword evidence="5" id="KW-0804">Transcription</keyword>
<evidence type="ECO:0000256" key="3">
    <source>
        <dbReference type="ARBA" id="ARBA00023015"/>
    </source>
</evidence>
<evidence type="ECO:0000256" key="4">
    <source>
        <dbReference type="ARBA" id="ARBA00023125"/>
    </source>
</evidence>
<dbReference type="EMBL" id="VIKR01000003">
    <property type="protein sequence ID" value="TQV73995.1"/>
    <property type="molecule type" value="Genomic_DNA"/>
</dbReference>
<evidence type="ECO:0000313" key="8">
    <source>
        <dbReference type="EMBL" id="TQV73995.1"/>
    </source>
</evidence>
<feature type="modified residue" description="4-aspartylphosphate" evidence="6">
    <location>
        <position position="54"/>
    </location>
</feature>
<dbReference type="GO" id="GO:0005829">
    <property type="term" value="C:cytosol"/>
    <property type="evidence" value="ECO:0007669"/>
    <property type="project" value="TreeGrafter"/>
</dbReference>
<dbReference type="Pfam" id="PF00072">
    <property type="entry name" value="Response_reg"/>
    <property type="match status" value="1"/>
</dbReference>
<reference evidence="8 9" key="1">
    <citation type="submission" date="2019-06" db="EMBL/GenBank/DDBJ databases">
        <title>Draft genome of Aliikangiella marina GYP-15.</title>
        <authorList>
            <person name="Wang G."/>
        </authorList>
    </citation>
    <scope>NUCLEOTIDE SEQUENCE [LARGE SCALE GENOMIC DNA]</scope>
    <source>
        <strain evidence="8 9">GYP-15</strain>
    </source>
</reference>
<evidence type="ECO:0000256" key="6">
    <source>
        <dbReference type="PROSITE-ProRule" id="PRU00169"/>
    </source>
</evidence>
<evidence type="ECO:0000313" key="9">
    <source>
        <dbReference type="Proteomes" id="UP000317839"/>
    </source>
</evidence>
<dbReference type="InterPro" id="IPR001789">
    <property type="entry name" value="Sig_transdc_resp-reg_receiver"/>
</dbReference>
<dbReference type="GO" id="GO:0000156">
    <property type="term" value="F:phosphorelay response regulator activity"/>
    <property type="evidence" value="ECO:0007669"/>
    <property type="project" value="TreeGrafter"/>
</dbReference>
<proteinExistence type="predicted"/>
<dbReference type="Gene3D" id="3.40.50.2300">
    <property type="match status" value="1"/>
</dbReference>
<protein>
    <submittedName>
        <fullName evidence="8">Response regulator</fullName>
    </submittedName>
</protein>
<dbReference type="SUPFAM" id="SSF52172">
    <property type="entry name" value="CheY-like"/>
    <property type="match status" value="1"/>
</dbReference>
<comment type="caution">
    <text evidence="8">The sequence shown here is derived from an EMBL/GenBank/DDBJ whole genome shotgun (WGS) entry which is preliminary data.</text>
</comment>
<dbReference type="PANTHER" id="PTHR48111:SF1">
    <property type="entry name" value="TWO-COMPONENT RESPONSE REGULATOR ORR33"/>
    <property type="match status" value="1"/>
</dbReference>
<evidence type="ECO:0000259" key="7">
    <source>
        <dbReference type="PROSITE" id="PS50110"/>
    </source>
</evidence>
<dbReference type="PANTHER" id="PTHR48111">
    <property type="entry name" value="REGULATOR OF RPOS"/>
    <property type="match status" value="1"/>
</dbReference>
<evidence type="ECO:0000256" key="2">
    <source>
        <dbReference type="ARBA" id="ARBA00023012"/>
    </source>
</evidence>
<dbReference type="InterPro" id="IPR011006">
    <property type="entry name" value="CheY-like_superfamily"/>
</dbReference>
<keyword evidence="1 6" id="KW-0597">Phosphoprotein</keyword>